<proteinExistence type="predicted"/>
<organism evidence="4 5">
    <name type="scientific">Protopolystoma xenopodis</name>
    <dbReference type="NCBI Taxonomy" id="117903"/>
    <lineage>
        <taxon>Eukaryota</taxon>
        <taxon>Metazoa</taxon>
        <taxon>Spiralia</taxon>
        <taxon>Lophotrochozoa</taxon>
        <taxon>Platyhelminthes</taxon>
        <taxon>Monogenea</taxon>
        <taxon>Polyopisthocotylea</taxon>
        <taxon>Polystomatidea</taxon>
        <taxon>Polystomatidae</taxon>
        <taxon>Protopolystoma</taxon>
    </lineage>
</organism>
<feature type="domain" description="CUB" evidence="3">
    <location>
        <begin position="28"/>
        <end position="199"/>
    </location>
</feature>
<keyword evidence="5" id="KW-1185">Reference proteome</keyword>
<dbReference type="EMBL" id="CAAALY010117184">
    <property type="protein sequence ID" value="VEL30951.1"/>
    <property type="molecule type" value="Genomic_DNA"/>
</dbReference>
<gene>
    <name evidence="4" type="ORF">PXEA_LOCUS24391</name>
</gene>
<evidence type="ECO:0000256" key="1">
    <source>
        <dbReference type="ARBA" id="ARBA00023157"/>
    </source>
</evidence>
<comment type="caution">
    <text evidence="4">The sequence shown here is derived from an EMBL/GenBank/DDBJ whole genome shotgun (WGS) entry which is preliminary data.</text>
</comment>
<reference evidence="4" key="1">
    <citation type="submission" date="2018-11" db="EMBL/GenBank/DDBJ databases">
        <authorList>
            <consortium name="Pathogen Informatics"/>
        </authorList>
    </citation>
    <scope>NUCLEOTIDE SEQUENCE</scope>
</reference>
<dbReference type="SUPFAM" id="SSF49854">
    <property type="entry name" value="Spermadhesin, CUB domain"/>
    <property type="match status" value="1"/>
</dbReference>
<accession>A0A448X8T2</accession>
<evidence type="ECO:0000256" key="2">
    <source>
        <dbReference type="PROSITE-ProRule" id="PRU00059"/>
    </source>
</evidence>
<dbReference type="AlphaFoldDB" id="A0A448X8T2"/>
<evidence type="ECO:0000313" key="5">
    <source>
        <dbReference type="Proteomes" id="UP000784294"/>
    </source>
</evidence>
<evidence type="ECO:0000259" key="3">
    <source>
        <dbReference type="PROSITE" id="PS01180"/>
    </source>
</evidence>
<dbReference type="InterPro" id="IPR035914">
    <property type="entry name" value="Sperma_CUB_dom_sf"/>
</dbReference>
<sequence>MFMLILESTVGRKIQLPSRGLPERSSNCGSAPMVLYASEGVIESNFTSTDFLKKQQTQTSSTDSHKEDKHTKILCYWLIQAQPGYGILTQSLTFNLQDISGTCHDSYLFAFEAKQNTDTHQSIRNVSTLEVPSLDLSRTSQFRLPALTPISRGRRYCGSSSNPVRFVSLTNQLILVVRLKSEKVTHDMQSSIKFRYETRPLNELTELAKVQQSYEQESNEKEANKTRACDSAVEWKCKYSGTLNMFTCIRF</sequence>
<dbReference type="Gene3D" id="2.60.120.290">
    <property type="entry name" value="Spermadhesin, CUB domain"/>
    <property type="match status" value="1"/>
</dbReference>
<dbReference type="InterPro" id="IPR000859">
    <property type="entry name" value="CUB_dom"/>
</dbReference>
<protein>
    <recommendedName>
        <fullName evidence="3">CUB domain-containing protein</fullName>
    </recommendedName>
</protein>
<name>A0A448X8T2_9PLAT</name>
<keyword evidence="1" id="KW-1015">Disulfide bond</keyword>
<dbReference type="PROSITE" id="PS01180">
    <property type="entry name" value="CUB"/>
    <property type="match status" value="1"/>
</dbReference>
<comment type="caution">
    <text evidence="2">Lacks conserved residue(s) required for the propagation of feature annotation.</text>
</comment>
<evidence type="ECO:0000313" key="4">
    <source>
        <dbReference type="EMBL" id="VEL30951.1"/>
    </source>
</evidence>
<dbReference type="Proteomes" id="UP000784294">
    <property type="component" value="Unassembled WGS sequence"/>
</dbReference>